<gene>
    <name evidence="2" type="ORF">JCM17845_23240</name>
</gene>
<dbReference type="AlphaFoldDB" id="A0A5A7N053"/>
<dbReference type="SUPFAM" id="SSF158682">
    <property type="entry name" value="TerB-like"/>
    <property type="match status" value="1"/>
</dbReference>
<dbReference type="InterPro" id="IPR007791">
    <property type="entry name" value="DjlA_N"/>
</dbReference>
<accession>A0A5A7N053</accession>
<dbReference type="Gene3D" id="1.10.3680.10">
    <property type="entry name" value="TerB-like"/>
    <property type="match status" value="1"/>
</dbReference>
<sequence length="140" mass="15546">MSTISPQTALVYIMVLVSASDRTMSDSELRRMGTIVRHLPAFTDYEENRLIDDARTCAEILDNDDGLNAVLGLITEAIPKDHNDLAYAVACDIAAADDQLSQEELRLLEIIRHRFSLDRLTAAAIERGVAARRKSFPSEV</sequence>
<name>A0A5A7N053_9PROT</name>
<protein>
    <recommendedName>
        <fullName evidence="1">Co-chaperone DjlA N-terminal domain-containing protein</fullName>
    </recommendedName>
</protein>
<feature type="domain" description="Co-chaperone DjlA N-terminal" evidence="1">
    <location>
        <begin position="8"/>
        <end position="121"/>
    </location>
</feature>
<dbReference type="InterPro" id="IPR029024">
    <property type="entry name" value="TerB-like"/>
</dbReference>
<dbReference type="CDD" id="cd07176">
    <property type="entry name" value="terB"/>
    <property type="match status" value="1"/>
</dbReference>
<reference evidence="2 3" key="1">
    <citation type="submission" date="2019-09" db="EMBL/GenBank/DDBJ databases">
        <title>NBRP : Genome information of microbial organism related human and environment.</title>
        <authorList>
            <person name="Hattori M."/>
            <person name="Oshima K."/>
            <person name="Inaba H."/>
            <person name="Suda W."/>
            <person name="Sakamoto M."/>
            <person name="Iino T."/>
            <person name="Kitahara M."/>
            <person name="Oshida Y."/>
            <person name="Iida T."/>
            <person name="Kudo T."/>
            <person name="Itoh T."/>
            <person name="Ohkuma M."/>
        </authorList>
    </citation>
    <scope>NUCLEOTIDE SEQUENCE [LARGE SCALE GENOMIC DNA]</scope>
    <source>
        <strain evidence="2 3">Mie-1</strain>
    </source>
</reference>
<dbReference type="RefSeq" id="WP_150002637.1">
    <property type="nucleotide sequence ID" value="NZ_BKCM01000012.1"/>
</dbReference>
<evidence type="ECO:0000313" key="3">
    <source>
        <dbReference type="Proteomes" id="UP000325187"/>
    </source>
</evidence>
<proteinExistence type="predicted"/>
<evidence type="ECO:0000259" key="1">
    <source>
        <dbReference type="Pfam" id="PF05099"/>
    </source>
</evidence>
<dbReference type="EMBL" id="BKCM01000012">
    <property type="protein sequence ID" value="GER01701.1"/>
    <property type="molecule type" value="Genomic_DNA"/>
</dbReference>
<comment type="caution">
    <text evidence="2">The sequence shown here is derived from an EMBL/GenBank/DDBJ whole genome shotgun (WGS) entry which is preliminary data.</text>
</comment>
<keyword evidence="3" id="KW-1185">Reference proteome</keyword>
<organism evidence="2 3">
    <name type="scientific">Iodidimonas gelatinilytica</name>
    <dbReference type="NCBI Taxonomy" id="1236966"/>
    <lineage>
        <taxon>Bacteria</taxon>
        <taxon>Pseudomonadati</taxon>
        <taxon>Pseudomonadota</taxon>
        <taxon>Alphaproteobacteria</taxon>
        <taxon>Iodidimonadales</taxon>
        <taxon>Iodidimonadaceae</taxon>
        <taxon>Iodidimonas</taxon>
    </lineage>
</organism>
<evidence type="ECO:0000313" key="2">
    <source>
        <dbReference type="EMBL" id="GER01701.1"/>
    </source>
</evidence>
<dbReference type="Proteomes" id="UP000325187">
    <property type="component" value="Unassembled WGS sequence"/>
</dbReference>
<dbReference type="Pfam" id="PF05099">
    <property type="entry name" value="TerB"/>
    <property type="match status" value="1"/>
</dbReference>